<keyword evidence="1" id="KW-0472">Membrane</keyword>
<keyword evidence="1" id="KW-1133">Transmembrane helix</keyword>
<keyword evidence="1" id="KW-0812">Transmembrane</keyword>
<dbReference type="InterPro" id="IPR021741">
    <property type="entry name" value="DUF3311"/>
</dbReference>
<gene>
    <name evidence="2" type="ORF">NWFMUON74_63190</name>
</gene>
<dbReference type="GeneID" id="80350717"/>
<feature type="transmembrane region" description="Helical" evidence="1">
    <location>
        <begin position="45"/>
        <end position="71"/>
    </location>
</feature>
<dbReference type="AlphaFoldDB" id="A0A7G1KTL1"/>
<feature type="transmembrane region" description="Helical" evidence="1">
    <location>
        <begin position="21"/>
        <end position="39"/>
    </location>
</feature>
<dbReference type="KEGG" id="nwl:NWFMUON74_63190"/>
<dbReference type="RefSeq" id="WP_187685277.1">
    <property type="nucleotide sequence ID" value="NZ_AP023396.1"/>
</dbReference>
<keyword evidence="3" id="KW-1185">Reference proteome</keyword>
<dbReference type="Proteomes" id="UP000516173">
    <property type="component" value="Chromosome"/>
</dbReference>
<reference evidence="2 3" key="1">
    <citation type="submission" date="2020-08" db="EMBL/GenBank/DDBJ databases">
        <title>Genome Sequencing of Nocardia wallacei strain FMUON74 and assembly.</title>
        <authorList>
            <person name="Toyokawa M."/>
            <person name="Uesaka K."/>
        </authorList>
    </citation>
    <scope>NUCLEOTIDE SEQUENCE [LARGE SCALE GENOMIC DNA]</scope>
    <source>
        <strain evidence="2 3">FMUON74</strain>
    </source>
</reference>
<evidence type="ECO:0008006" key="4">
    <source>
        <dbReference type="Google" id="ProtNLM"/>
    </source>
</evidence>
<sequence length="95" mass="10459">MPEPSSAVPDRSYPLRRRGRVLWLLVLPGVLYCLAPFVANRIEPRVFGIPFLVCYLLVVTALTGPIVGLVARFDPAYREGAAEFVPADDDSRDSA</sequence>
<proteinExistence type="predicted"/>
<organism evidence="2 3">
    <name type="scientific">Nocardia wallacei</name>
    <dbReference type="NCBI Taxonomy" id="480035"/>
    <lineage>
        <taxon>Bacteria</taxon>
        <taxon>Bacillati</taxon>
        <taxon>Actinomycetota</taxon>
        <taxon>Actinomycetes</taxon>
        <taxon>Mycobacteriales</taxon>
        <taxon>Nocardiaceae</taxon>
        <taxon>Nocardia</taxon>
    </lineage>
</organism>
<evidence type="ECO:0000313" key="3">
    <source>
        <dbReference type="Proteomes" id="UP000516173"/>
    </source>
</evidence>
<dbReference type="Pfam" id="PF11755">
    <property type="entry name" value="DUF3311"/>
    <property type="match status" value="1"/>
</dbReference>
<accession>A0A7G1KTL1</accession>
<protein>
    <recommendedName>
        <fullName evidence="4">DUF3311 domain-containing protein</fullName>
    </recommendedName>
</protein>
<evidence type="ECO:0000313" key="2">
    <source>
        <dbReference type="EMBL" id="BCK58547.1"/>
    </source>
</evidence>
<dbReference type="EMBL" id="AP023396">
    <property type="protein sequence ID" value="BCK58547.1"/>
    <property type="molecule type" value="Genomic_DNA"/>
</dbReference>
<evidence type="ECO:0000256" key="1">
    <source>
        <dbReference type="SAM" id="Phobius"/>
    </source>
</evidence>
<name>A0A7G1KTL1_9NOCA</name>